<feature type="region of interest" description="Disordered" evidence="1">
    <location>
        <begin position="1010"/>
        <end position="1033"/>
    </location>
</feature>
<dbReference type="Pfam" id="PF13715">
    <property type="entry name" value="CarbopepD_reg_2"/>
    <property type="match status" value="1"/>
</dbReference>
<reference evidence="3" key="1">
    <citation type="submission" date="2020-02" db="EMBL/GenBank/DDBJ databases">
        <authorList>
            <person name="Meier V. D."/>
        </authorList>
    </citation>
    <scope>NUCLEOTIDE SEQUENCE</scope>
    <source>
        <strain evidence="3">AVDCRST_MAG56</strain>
    </source>
</reference>
<dbReference type="AlphaFoldDB" id="A0A6J4JPW5"/>
<dbReference type="EMBL" id="CADCTQ010000332">
    <property type="protein sequence ID" value="CAA9284013.1"/>
    <property type="molecule type" value="Genomic_DNA"/>
</dbReference>
<organism evidence="3">
    <name type="scientific">uncultured Cytophagales bacterium</name>
    <dbReference type="NCBI Taxonomy" id="158755"/>
    <lineage>
        <taxon>Bacteria</taxon>
        <taxon>Pseudomonadati</taxon>
        <taxon>Bacteroidota</taxon>
        <taxon>Sphingobacteriia</taxon>
        <taxon>Sphingobacteriales</taxon>
        <taxon>environmental samples</taxon>
    </lineage>
</organism>
<name>A0A6J4JPW5_9SPHI</name>
<dbReference type="Pfam" id="PF07715">
    <property type="entry name" value="Plug"/>
    <property type="match status" value="1"/>
</dbReference>
<dbReference type="SUPFAM" id="SSF56935">
    <property type="entry name" value="Porins"/>
    <property type="match status" value="1"/>
</dbReference>
<dbReference type="Gene3D" id="2.60.40.1120">
    <property type="entry name" value="Carboxypeptidase-like, regulatory domain"/>
    <property type="match status" value="1"/>
</dbReference>
<dbReference type="SUPFAM" id="SSF49464">
    <property type="entry name" value="Carboxypeptidase regulatory domain-like"/>
    <property type="match status" value="1"/>
</dbReference>
<evidence type="ECO:0000256" key="1">
    <source>
        <dbReference type="SAM" id="MobiDB-lite"/>
    </source>
</evidence>
<sequence length="1186" mass="130187">MAPRVPWRGAALLLGWLWWMAVPAPGQTGTGTLTGRVTNAHTGEPLPFANVFLTNSTLGASTDENGRYTLKNLPLGTFEVGVSHVGFAFYRQSFRLTTTEPRPLDVALIPAAVSLGEVVVKAKGGKEHPHYKTFRRAFIGTTPFARRCDVLNPEVLTYEKKVGTLKVKAAEPLRIVNRALGYELLFFLEEFETLQGMTRFMGRTRFTELKPAGDAERAAWEKNRRTAYFASIRYILRLLVEGRWEEEGYLAVEMKGAPVSPQPLLYPYINRNFYYLDPAKTVLPGRLPHERRLHLEHPVEVFNLKKYNYLSPYHDVRFDHARIVLRNPPIDLTTDGWVYNPDAVLVTGFLSKDRVATMLPREYAPEGLQPADTTGVLAVRRLPLVDTLAARLRKLPRQQLFLHHDKHYYWSGNPVQLSAYLTDLTSGDLYPDDQLLNVELVSPAGKRLGHARLKAEGGRAAGQLQLPDSAATGVYRLRAYTNWMGQVPGGYLYDQPLVVYNLRNPSFKAGPKKPAPELTVRFFPEGGRLVEGLTANAGIHLTGPDGKGLAAKGRIFDDLKQETAVFATDEAGLGVVTFKPLPGRTYRAEVFGGAGSTFHALPPVRREGFSLRVDPGTPGQLTVRIARTDVPAEDSLLLVVQHRQSLVHAAPVTLQDGRAELAIPRAKLPPGVSRLVLLDRKGKLHAQRLVFRESNLPPLKVRVKPVAAGLAPRGKATLALAVTDSAGNPLAGEFSVSVTDARQQWSDSTRHSLRTNHWLTAELPGFVEAPGGYLAAGDASRLDRLLLVHSPGWSYWPGLVEKAPRVPGVEEFFMTVSGRVTDARGKKVLAGHRVVMMPADSGYRRSHQAFTDSAGRFRLPRLDFSDTLRVSFFVYNPQGKVTEALVALDSVPPPGDFSTPYPAYLLERYRPVAEVAQPVQAKSLITKKVHQLETVTVKGRRKPKPTEAEKSLSMADRVLTFGEDAGNYSTIFEMLVGKVPGLQVMIAADGTAYFRTRGVSSFGANATSVQNDQSYGGAGGKPREAQPEGSTQPLFLVNGTPIMGDGQAVNDVLLSISPREVARIEVTTGVGGAAFGAQGGNGVIAIFLKKIADYDREDQGRLRRKYVLTGYATHKPVPMPDYGKAGDNPAPDGRDVLYWNPLLKTDEGGEATIEFYNSDQARRFLIVLEGITADGQPVSFTTVIGE</sequence>
<feature type="domain" description="TonB-dependent receptor plug" evidence="2">
    <location>
        <begin position="968"/>
        <end position="1083"/>
    </location>
</feature>
<protein>
    <recommendedName>
        <fullName evidence="2">TonB-dependent receptor plug domain-containing protein</fullName>
    </recommendedName>
</protein>
<dbReference type="Gene3D" id="2.60.40.1930">
    <property type="match status" value="1"/>
</dbReference>
<evidence type="ECO:0000313" key="3">
    <source>
        <dbReference type="EMBL" id="CAA9284013.1"/>
    </source>
</evidence>
<dbReference type="Gene3D" id="2.170.130.10">
    <property type="entry name" value="TonB-dependent receptor, plug domain"/>
    <property type="match status" value="1"/>
</dbReference>
<dbReference type="InterPro" id="IPR008969">
    <property type="entry name" value="CarboxyPept-like_regulatory"/>
</dbReference>
<dbReference type="InterPro" id="IPR037066">
    <property type="entry name" value="Plug_dom_sf"/>
</dbReference>
<dbReference type="InterPro" id="IPR012910">
    <property type="entry name" value="Plug_dom"/>
</dbReference>
<proteinExistence type="predicted"/>
<accession>A0A6J4JPW5</accession>
<evidence type="ECO:0000259" key="2">
    <source>
        <dbReference type="Pfam" id="PF07715"/>
    </source>
</evidence>
<gene>
    <name evidence="3" type="ORF">AVDCRST_MAG56-3960</name>
</gene>